<name>A0A183H3W5_9BILA</name>
<evidence type="ECO:0000313" key="2">
    <source>
        <dbReference type="EMBL" id="VDO32117.1"/>
    </source>
</evidence>
<proteinExistence type="predicted"/>
<organism evidence="4">
    <name type="scientific">Onchocerca flexuosa</name>
    <dbReference type="NCBI Taxonomy" id="387005"/>
    <lineage>
        <taxon>Eukaryota</taxon>
        <taxon>Metazoa</taxon>
        <taxon>Ecdysozoa</taxon>
        <taxon>Nematoda</taxon>
        <taxon>Chromadorea</taxon>
        <taxon>Rhabditida</taxon>
        <taxon>Spirurina</taxon>
        <taxon>Spiruromorpha</taxon>
        <taxon>Filarioidea</taxon>
        <taxon>Onchocercidae</taxon>
        <taxon>Onchocerca</taxon>
    </lineage>
</organism>
<evidence type="ECO:0000313" key="3">
    <source>
        <dbReference type="Proteomes" id="UP000267606"/>
    </source>
</evidence>
<feature type="transmembrane region" description="Helical" evidence="1">
    <location>
        <begin position="194"/>
        <end position="216"/>
    </location>
</feature>
<dbReference type="EMBL" id="UZAJ01001195">
    <property type="protein sequence ID" value="VDO32117.1"/>
    <property type="molecule type" value="Genomic_DNA"/>
</dbReference>
<reference evidence="2 3" key="2">
    <citation type="submission" date="2018-11" db="EMBL/GenBank/DDBJ databases">
        <authorList>
            <consortium name="Pathogen Informatics"/>
        </authorList>
    </citation>
    <scope>NUCLEOTIDE SEQUENCE [LARGE SCALE GENOMIC DNA]</scope>
</reference>
<protein>
    <submittedName>
        <fullName evidence="2 4">Uncharacterized protein</fullName>
    </submittedName>
</protein>
<sequence>MLSSSENRFQVPDDDNALFDRFCLFDPWNEKSFDFTRELPPLSISPKYTYHQWQQQEEQELVASSPSSSASFLFYQLTASIFVRIRLLRNFVQSYPESMTSRFILQSVLPTDSANHTSMLMTTMSCSFPAQQYTIFFVEQRISSTLLSRVEISEFHVVVSKYSYASLIPSKNCQRLQQKPFVIIMIYFGKCYRTFAFCIILATATAQAVVTSITAACRRRVQSMSYVAFTAEHDQNVMPCNRGEYFI</sequence>
<accession>A0A183H3W5</accession>
<evidence type="ECO:0000256" key="1">
    <source>
        <dbReference type="SAM" id="Phobius"/>
    </source>
</evidence>
<keyword evidence="1" id="KW-0812">Transmembrane</keyword>
<dbReference type="WBParaSite" id="OFLC_0000217401-mRNA-1">
    <property type="protein sequence ID" value="OFLC_0000217401-mRNA-1"/>
    <property type="gene ID" value="OFLC_0000217401"/>
</dbReference>
<evidence type="ECO:0000313" key="4">
    <source>
        <dbReference type="WBParaSite" id="OFLC_0000217401-mRNA-1"/>
    </source>
</evidence>
<keyword evidence="1" id="KW-1133">Transmembrane helix</keyword>
<dbReference type="Proteomes" id="UP000267606">
    <property type="component" value="Unassembled WGS sequence"/>
</dbReference>
<keyword evidence="3" id="KW-1185">Reference proteome</keyword>
<reference evidence="4" key="1">
    <citation type="submission" date="2016-06" db="UniProtKB">
        <authorList>
            <consortium name="WormBaseParasite"/>
        </authorList>
    </citation>
    <scope>IDENTIFICATION</scope>
</reference>
<dbReference type="AlphaFoldDB" id="A0A183H3W5"/>
<keyword evidence="1" id="KW-0472">Membrane</keyword>
<gene>
    <name evidence="2" type="ORF">OFLC_LOCUS2175</name>
</gene>